<feature type="domain" description="AMP-dependent synthetase/ligase" evidence="2">
    <location>
        <begin position="10"/>
        <end position="342"/>
    </location>
</feature>
<dbReference type="InterPro" id="IPR050237">
    <property type="entry name" value="ATP-dep_AMP-bd_enzyme"/>
</dbReference>
<comment type="caution">
    <text evidence="3">The sequence shown here is derived from an EMBL/GenBank/DDBJ whole genome shotgun (WGS) entry which is preliminary data.</text>
</comment>
<dbReference type="Proteomes" id="UP000245081">
    <property type="component" value="Unassembled WGS sequence"/>
</dbReference>
<dbReference type="AlphaFoldDB" id="A0A2R5FJK5"/>
<evidence type="ECO:0000313" key="3">
    <source>
        <dbReference type="EMBL" id="GBG15914.1"/>
    </source>
</evidence>
<gene>
    <name evidence="3" type="ORF">NMK_3532</name>
</gene>
<organism evidence="3 4">
    <name type="scientific">Novimethylophilus kurashikiensis</name>
    <dbReference type="NCBI Taxonomy" id="1825523"/>
    <lineage>
        <taxon>Bacteria</taxon>
        <taxon>Pseudomonadati</taxon>
        <taxon>Pseudomonadota</taxon>
        <taxon>Betaproteobacteria</taxon>
        <taxon>Nitrosomonadales</taxon>
        <taxon>Methylophilaceae</taxon>
        <taxon>Novimethylophilus</taxon>
    </lineage>
</organism>
<dbReference type="OrthoDB" id="9766486at2"/>
<accession>A0A2R5FJK5</accession>
<dbReference type="EMBL" id="BDOQ01000023">
    <property type="protein sequence ID" value="GBG15914.1"/>
    <property type="molecule type" value="Genomic_DNA"/>
</dbReference>
<name>A0A2R5FJK5_9PROT</name>
<keyword evidence="1" id="KW-0436">Ligase</keyword>
<dbReference type="InterPro" id="IPR000873">
    <property type="entry name" value="AMP-dep_synth/lig_dom"/>
</dbReference>
<dbReference type="PANTHER" id="PTHR43767:SF8">
    <property type="entry name" value="LONG-CHAIN-FATTY-ACID--COA LIGASE"/>
    <property type="match status" value="1"/>
</dbReference>
<keyword evidence="4" id="KW-1185">Reference proteome</keyword>
<dbReference type="PROSITE" id="PS00455">
    <property type="entry name" value="AMP_BINDING"/>
    <property type="match status" value="1"/>
</dbReference>
<dbReference type="InterPro" id="IPR020845">
    <property type="entry name" value="AMP-binding_CS"/>
</dbReference>
<reference evidence="3 4" key="1">
    <citation type="journal article" date="2018" name="Environ. Microbiol.">
        <title>Isolation and genomic characterization of Novimethylophilus kurashikiensis gen. nov. sp. nov., a new lanthanide-dependent methylotrophic species of Methylophilaceae.</title>
        <authorList>
            <person name="Lv H."/>
            <person name="Sahin N."/>
            <person name="Tani A."/>
        </authorList>
    </citation>
    <scope>NUCLEOTIDE SEQUENCE [LARGE SCALE GENOMIC DNA]</scope>
    <source>
        <strain evidence="3 4">La2-4</strain>
    </source>
</reference>
<evidence type="ECO:0000256" key="1">
    <source>
        <dbReference type="ARBA" id="ARBA00022598"/>
    </source>
</evidence>
<dbReference type="Gene3D" id="3.40.50.12780">
    <property type="entry name" value="N-terminal domain of ligase-like"/>
    <property type="match status" value="1"/>
</dbReference>
<dbReference type="Pfam" id="PF00501">
    <property type="entry name" value="AMP-binding"/>
    <property type="match status" value="1"/>
</dbReference>
<proteinExistence type="predicted"/>
<dbReference type="PANTHER" id="PTHR43767">
    <property type="entry name" value="LONG-CHAIN-FATTY-ACID--COA LIGASE"/>
    <property type="match status" value="1"/>
</dbReference>
<evidence type="ECO:0000313" key="4">
    <source>
        <dbReference type="Proteomes" id="UP000245081"/>
    </source>
</evidence>
<dbReference type="SUPFAM" id="SSF56801">
    <property type="entry name" value="Acetyl-CoA synthetase-like"/>
    <property type="match status" value="1"/>
</dbReference>
<dbReference type="InterPro" id="IPR042099">
    <property type="entry name" value="ANL_N_sf"/>
</dbReference>
<evidence type="ECO:0000259" key="2">
    <source>
        <dbReference type="Pfam" id="PF00501"/>
    </source>
</evidence>
<dbReference type="GO" id="GO:0016874">
    <property type="term" value="F:ligase activity"/>
    <property type="evidence" value="ECO:0007669"/>
    <property type="project" value="UniProtKB-KW"/>
</dbReference>
<dbReference type="InterPro" id="IPR045851">
    <property type="entry name" value="AMP-bd_C_sf"/>
</dbReference>
<protein>
    <recommendedName>
        <fullName evidence="2">AMP-dependent synthetase/ligase domain-containing protein</fullName>
    </recommendedName>
</protein>
<dbReference type="Gene3D" id="3.30.300.30">
    <property type="match status" value="1"/>
</dbReference>
<sequence length="501" mass="53235">MSLLLQAIAAHARNVPLGPALADDARVITYAELNAAITTGAEVLQSSGITTLALLADNGTPWVVSDLAARHAQIPCVPLPHFFSPTQIVHAIRNSGVNGVLTDRVDDLVLLLEQTGIAYQAVTAWQGLTLIRLEVDAVELPVNTAKVTYTSGTTGDPKGVCLSGEHIETVVQSLLEATSASAADRHLCLTPLSTLLENLAGVYVPLLAGACCCVPSLKTVGLSGASGLDPMRMVKSLSDFQATTAIMAPQMLQALVAVVAQGNVIPRHLRFVAVGGASVPQRVLAQAEQLGIPVFEGYGLSECASVVSLNTPSCRRSGSAGRPLPHLELCIAEDGEVLVSGPHFLGYIGHPGPNETWPTGDIGYLDADGFLYITGRKKNMFITSFGRNVSPEWVESILLQNNAILQVAVFGEGQPWNTAVVVAKPDTSQATLQRAVEQANFQLPDYARIGNWIAAKSPFSSVNGLLTPNGRLRRDAIFEVYRTRIDAIYDTSLEEKIHAVL</sequence>
<dbReference type="RefSeq" id="WP_109017061.1">
    <property type="nucleotide sequence ID" value="NZ_BDOQ01000023.1"/>
</dbReference>
<dbReference type="Pfam" id="PF23562">
    <property type="entry name" value="AMP-binding_C_3"/>
    <property type="match status" value="1"/>
</dbReference>